<sequence length="71" mass="7989">MCNVIHRTSAFQEQQHSTHGQPKQPQPELCGAAVNKTLSSQQSEGSPQIKVGSISSTLCWDWQYYYPHLTN</sequence>
<gene>
    <name evidence="2" type="ORF">CHARACLAT_010588</name>
</gene>
<organism evidence="2 3">
    <name type="scientific">Characodon lateralis</name>
    <dbReference type="NCBI Taxonomy" id="208331"/>
    <lineage>
        <taxon>Eukaryota</taxon>
        <taxon>Metazoa</taxon>
        <taxon>Chordata</taxon>
        <taxon>Craniata</taxon>
        <taxon>Vertebrata</taxon>
        <taxon>Euteleostomi</taxon>
        <taxon>Actinopterygii</taxon>
        <taxon>Neopterygii</taxon>
        <taxon>Teleostei</taxon>
        <taxon>Neoteleostei</taxon>
        <taxon>Acanthomorphata</taxon>
        <taxon>Ovalentaria</taxon>
        <taxon>Atherinomorphae</taxon>
        <taxon>Cyprinodontiformes</taxon>
        <taxon>Goodeidae</taxon>
        <taxon>Characodon</taxon>
    </lineage>
</organism>
<feature type="region of interest" description="Disordered" evidence="1">
    <location>
        <begin position="1"/>
        <end position="28"/>
    </location>
</feature>
<evidence type="ECO:0000313" key="3">
    <source>
        <dbReference type="Proteomes" id="UP001352852"/>
    </source>
</evidence>
<comment type="caution">
    <text evidence="2">The sequence shown here is derived from an EMBL/GenBank/DDBJ whole genome shotgun (WGS) entry which is preliminary data.</text>
</comment>
<evidence type="ECO:0000256" key="1">
    <source>
        <dbReference type="SAM" id="MobiDB-lite"/>
    </source>
</evidence>
<reference evidence="2 3" key="1">
    <citation type="submission" date="2021-06" db="EMBL/GenBank/DDBJ databases">
        <authorList>
            <person name="Palmer J.M."/>
        </authorList>
    </citation>
    <scope>NUCLEOTIDE SEQUENCE [LARGE SCALE GENOMIC DNA]</scope>
    <source>
        <strain evidence="2 3">CL_MEX2019</strain>
        <tissue evidence="2">Muscle</tissue>
    </source>
</reference>
<keyword evidence="3" id="KW-1185">Reference proteome</keyword>
<proteinExistence type="predicted"/>
<dbReference type="Proteomes" id="UP001352852">
    <property type="component" value="Unassembled WGS sequence"/>
</dbReference>
<evidence type="ECO:0000313" key="2">
    <source>
        <dbReference type="EMBL" id="MED6277166.1"/>
    </source>
</evidence>
<dbReference type="EMBL" id="JAHUTJ010033471">
    <property type="protein sequence ID" value="MED6277166.1"/>
    <property type="molecule type" value="Genomic_DNA"/>
</dbReference>
<name>A0ABU7DQL6_9TELE</name>
<feature type="compositionally biased region" description="Polar residues" evidence="1">
    <location>
        <begin position="9"/>
        <end position="23"/>
    </location>
</feature>
<accession>A0ABU7DQL6</accession>
<protein>
    <submittedName>
        <fullName evidence="2">Uncharacterized protein</fullName>
    </submittedName>
</protein>